<dbReference type="RefSeq" id="WP_218319852.1">
    <property type="nucleotide sequence ID" value="NZ_JAEEGC010000033.1"/>
</dbReference>
<keyword evidence="3" id="KW-1185">Reference proteome</keyword>
<evidence type="ECO:0000313" key="2">
    <source>
        <dbReference type="EMBL" id="MBV7272818.1"/>
    </source>
</evidence>
<reference evidence="2" key="1">
    <citation type="submission" date="2020-12" db="EMBL/GenBank/DDBJ databases">
        <title>Clostridium thailandense sp. nov., a novel acetogenic bacterium isolated from peat land soil in Thailand.</title>
        <authorList>
            <person name="Chaikitkaew S."/>
            <person name="Birkeland N.K."/>
        </authorList>
    </citation>
    <scope>NUCLEOTIDE SEQUENCE</scope>
    <source>
        <strain evidence="2">PL3</strain>
    </source>
</reference>
<dbReference type="AlphaFoldDB" id="A0A949TXQ3"/>
<comment type="caution">
    <text evidence="2">The sequence shown here is derived from an EMBL/GenBank/DDBJ whole genome shotgun (WGS) entry which is preliminary data.</text>
</comment>
<dbReference type="Pfam" id="PF00535">
    <property type="entry name" value="Glycos_transf_2"/>
    <property type="match status" value="1"/>
</dbReference>
<evidence type="ECO:0000259" key="1">
    <source>
        <dbReference type="Pfam" id="PF00535"/>
    </source>
</evidence>
<sequence>MDKNIRVLIGSPIRQEYEILDNFISSLKYLIKENVLVEYFFIDDNDDTNSSNLLCKFSKESNERVIIEQGEKIDNYIRTEDTHYWKDNLIWKIAEYKNRIIQYSIQKSYDYLFLIDSDIILHPKTLIHLISLNKDIISEIFWTKWKNDSVELPQIWLYNEYSLVPKKSFEVLSQAESDKRYIDFIEQLKKPGTYEVGGLGACTLISKKALAKGINFNKIYNLHFWGEDRHFCIRAAALGLKLYVNTTYPAYHIYRKEDIKGVKEFRNKCKNDLNSLDKKFSADMSKLDINVFIKEFLKNFYSYDYRYISTIEKTKYLSPQYLNIFKLNENIIKNYILEKKLLCTINILDIAIDTFMIGDSKIKATCKFQLNSNVSTENLSKNYYCQLVLNTQCNKEWFVDTIEVENSNNKPIFGFLLLDLLEEKERINKEKGNKLTLSMLVRNESKNFLQRVLMHAAKYIDNAVILDDASEDNTVEICKEILKDIPLTIVSNKEHSFNNEIILRKQLWRMTIDTKPDWILSLDADEVFEDKILDNIKILMNQPNFDYYAFRLYDMWDENHYREDIYWQSHKCYRPFLIRYQPNFNYIWSERPLHCGRIPENIFNLNGCVCYTRLKHLGWSTPQLRESKYTRYLQLDPEGKYGILEQYKSILDENPNLIKWD</sequence>
<dbReference type="InterPro" id="IPR001173">
    <property type="entry name" value="Glyco_trans_2-like"/>
</dbReference>
<feature type="domain" description="Glycosyltransferase 2-like" evidence="1">
    <location>
        <begin position="440"/>
        <end position="574"/>
    </location>
</feature>
<protein>
    <submittedName>
        <fullName evidence="2">Glycosyltransferase family 2 protein</fullName>
    </submittedName>
</protein>
<accession>A0A949TXQ3</accession>
<gene>
    <name evidence="2" type="ORF">I6U48_07815</name>
</gene>
<dbReference type="Proteomes" id="UP000694308">
    <property type="component" value="Unassembled WGS sequence"/>
</dbReference>
<name>A0A949TXQ3_9CLOT</name>
<dbReference type="EMBL" id="JAEEGC010000033">
    <property type="protein sequence ID" value="MBV7272818.1"/>
    <property type="molecule type" value="Genomic_DNA"/>
</dbReference>
<evidence type="ECO:0000313" key="3">
    <source>
        <dbReference type="Proteomes" id="UP000694308"/>
    </source>
</evidence>
<organism evidence="2 3">
    <name type="scientific">Clostridium thailandense</name>
    <dbReference type="NCBI Taxonomy" id="2794346"/>
    <lineage>
        <taxon>Bacteria</taxon>
        <taxon>Bacillati</taxon>
        <taxon>Bacillota</taxon>
        <taxon>Clostridia</taxon>
        <taxon>Eubacteriales</taxon>
        <taxon>Clostridiaceae</taxon>
        <taxon>Clostridium</taxon>
    </lineage>
</organism>
<proteinExistence type="predicted"/>